<keyword evidence="4" id="KW-1185">Reference proteome</keyword>
<reference evidence="3" key="2">
    <citation type="submission" date="2023-06" db="EMBL/GenBank/DDBJ databases">
        <authorList>
            <consortium name="Lawrence Berkeley National Laboratory"/>
            <person name="Haridas S."/>
            <person name="Hensen N."/>
            <person name="Bonometti L."/>
            <person name="Westerberg I."/>
            <person name="Brannstrom I.O."/>
            <person name="Guillou S."/>
            <person name="Cros-Aarteil S."/>
            <person name="Calhoun S."/>
            <person name="Kuo A."/>
            <person name="Mondo S."/>
            <person name="Pangilinan J."/>
            <person name="Riley R."/>
            <person name="LaButti K."/>
            <person name="Andreopoulos B."/>
            <person name="Lipzen A."/>
            <person name="Chen C."/>
            <person name="Yanf M."/>
            <person name="Daum C."/>
            <person name="Ng V."/>
            <person name="Clum A."/>
            <person name="Steindorff A."/>
            <person name="Ohm R."/>
            <person name="Martin F."/>
            <person name="Silar P."/>
            <person name="Natvig D."/>
            <person name="Lalanne C."/>
            <person name="Gautier V."/>
            <person name="Ament-velasquez S.L."/>
            <person name="Kruys A."/>
            <person name="Hutchinson M.I."/>
            <person name="Powell A.J."/>
            <person name="Barry K."/>
            <person name="Miller A.N."/>
            <person name="Grigoriev I.V."/>
            <person name="Debuchy R."/>
            <person name="Gladieux P."/>
            <person name="Thoren M.H."/>
            <person name="Johannesson H."/>
        </authorList>
    </citation>
    <scope>NUCLEOTIDE SEQUENCE</scope>
    <source>
        <strain evidence="3">CBS 232.78</strain>
    </source>
</reference>
<dbReference type="PANTHER" id="PTHR43591">
    <property type="entry name" value="METHYLTRANSFERASE"/>
    <property type="match status" value="1"/>
</dbReference>
<sequence>MADAPEPTPSAVPGPAAAQNTAIEADPHNELEEGDDDVSEYGASDTSSLGSSIYKYRVENGRTYQRDGTYFMPSDPHEKARLDLQHNLCILMQDNRLYISPAGKNKPLGRVLDAGCGTGIWAIDFADEHPETTIIGVDQDAALPTYVPPNVEFLVDDLEAEWTYGRPFDFIYMRMLCGSIKDWPKLFNQAFTHLTPGGYIEVLDPINPMQSDDGTLPDDCAVIRWNRLLLDASTQLGSPLDSARLYKTQLAEAGFVGIVQTEYKWPMNSWPREKKYKDLGAWTYENITAGLQALSLMLFTHVLGWTPNAVEALLVEVRKDMKNRNIHSYWPVYTIYAQKPE</sequence>
<proteinExistence type="inferred from homology"/>
<dbReference type="CDD" id="cd02440">
    <property type="entry name" value="AdoMet_MTases"/>
    <property type="match status" value="1"/>
</dbReference>
<keyword evidence="3" id="KW-0489">Methyltransferase</keyword>
<comment type="similarity">
    <text evidence="1">Belongs to the methyltransferase superfamily. LaeA methyltransferase family.</text>
</comment>
<evidence type="ECO:0000256" key="2">
    <source>
        <dbReference type="SAM" id="MobiDB-lite"/>
    </source>
</evidence>
<reference evidence="3" key="1">
    <citation type="journal article" date="2023" name="Mol. Phylogenet. Evol.">
        <title>Genome-scale phylogeny and comparative genomics of the fungal order Sordariales.</title>
        <authorList>
            <person name="Hensen N."/>
            <person name="Bonometti L."/>
            <person name="Westerberg I."/>
            <person name="Brannstrom I.O."/>
            <person name="Guillou S."/>
            <person name="Cros-Aarteil S."/>
            <person name="Calhoun S."/>
            <person name="Haridas S."/>
            <person name="Kuo A."/>
            <person name="Mondo S."/>
            <person name="Pangilinan J."/>
            <person name="Riley R."/>
            <person name="LaButti K."/>
            <person name="Andreopoulos B."/>
            <person name="Lipzen A."/>
            <person name="Chen C."/>
            <person name="Yan M."/>
            <person name="Daum C."/>
            <person name="Ng V."/>
            <person name="Clum A."/>
            <person name="Steindorff A."/>
            <person name="Ohm R.A."/>
            <person name="Martin F."/>
            <person name="Silar P."/>
            <person name="Natvig D.O."/>
            <person name="Lalanne C."/>
            <person name="Gautier V."/>
            <person name="Ament-Velasquez S.L."/>
            <person name="Kruys A."/>
            <person name="Hutchinson M.I."/>
            <person name="Powell A.J."/>
            <person name="Barry K."/>
            <person name="Miller A.N."/>
            <person name="Grigoriev I.V."/>
            <person name="Debuchy R."/>
            <person name="Gladieux P."/>
            <person name="Hiltunen Thoren M."/>
            <person name="Johannesson H."/>
        </authorList>
    </citation>
    <scope>NUCLEOTIDE SEQUENCE</scope>
    <source>
        <strain evidence="3">CBS 232.78</strain>
    </source>
</reference>
<accession>A0AAE0TZC4</accession>
<feature type="region of interest" description="Disordered" evidence="2">
    <location>
        <begin position="1"/>
        <end position="47"/>
    </location>
</feature>
<dbReference type="PANTHER" id="PTHR43591:SF31">
    <property type="entry name" value="LAEA-LIKE, PUTATIVE (AFU_ORTHOLOGUE AFUA_8G01930)-RELATED"/>
    <property type="match status" value="1"/>
</dbReference>
<dbReference type="SUPFAM" id="SSF53335">
    <property type="entry name" value="S-adenosyl-L-methionine-dependent methyltransferases"/>
    <property type="match status" value="1"/>
</dbReference>
<evidence type="ECO:0000313" key="3">
    <source>
        <dbReference type="EMBL" id="KAK3385223.1"/>
    </source>
</evidence>
<dbReference type="GO" id="GO:0032259">
    <property type="term" value="P:methylation"/>
    <property type="evidence" value="ECO:0007669"/>
    <property type="project" value="UniProtKB-KW"/>
</dbReference>
<dbReference type="EMBL" id="JAULSW010000004">
    <property type="protein sequence ID" value="KAK3385223.1"/>
    <property type="molecule type" value="Genomic_DNA"/>
</dbReference>
<dbReference type="InterPro" id="IPR029063">
    <property type="entry name" value="SAM-dependent_MTases_sf"/>
</dbReference>
<name>A0AAE0TZC4_9PEZI</name>
<keyword evidence="3" id="KW-0808">Transferase</keyword>
<gene>
    <name evidence="3" type="ORF">B0H63DRAFT_180505</name>
</gene>
<evidence type="ECO:0000313" key="4">
    <source>
        <dbReference type="Proteomes" id="UP001285441"/>
    </source>
</evidence>
<evidence type="ECO:0000256" key="1">
    <source>
        <dbReference type="ARBA" id="ARBA00038158"/>
    </source>
</evidence>
<feature type="compositionally biased region" description="Pro residues" evidence="2">
    <location>
        <begin position="1"/>
        <end position="12"/>
    </location>
</feature>
<dbReference type="AlphaFoldDB" id="A0AAE0TZC4"/>
<dbReference type="Pfam" id="PF13489">
    <property type="entry name" value="Methyltransf_23"/>
    <property type="match status" value="1"/>
</dbReference>
<organism evidence="3 4">
    <name type="scientific">Podospora didyma</name>
    <dbReference type="NCBI Taxonomy" id="330526"/>
    <lineage>
        <taxon>Eukaryota</taxon>
        <taxon>Fungi</taxon>
        <taxon>Dikarya</taxon>
        <taxon>Ascomycota</taxon>
        <taxon>Pezizomycotina</taxon>
        <taxon>Sordariomycetes</taxon>
        <taxon>Sordariomycetidae</taxon>
        <taxon>Sordariales</taxon>
        <taxon>Podosporaceae</taxon>
        <taxon>Podospora</taxon>
    </lineage>
</organism>
<dbReference type="GO" id="GO:0008168">
    <property type="term" value="F:methyltransferase activity"/>
    <property type="evidence" value="ECO:0007669"/>
    <property type="project" value="UniProtKB-KW"/>
</dbReference>
<protein>
    <submittedName>
        <fullName evidence="3">S-adenosyl-L-methionine-dependent methyltransferase</fullName>
    </submittedName>
</protein>
<dbReference type="Gene3D" id="3.40.50.150">
    <property type="entry name" value="Vaccinia Virus protein VP39"/>
    <property type="match status" value="1"/>
</dbReference>
<dbReference type="Proteomes" id="UP001285441">
    <property type="component" value="Unassembled WGS sequence"/>
</dbReference>
<comment type="caution">
    <text evidence="3">The sequence shown here is derived from an EMBL/GenBank/DDBJ whole genome shotgun (WGS) entry which is preliminary data.</text>
</comment>